<name>A0AAE3NLB8_9RHOB</name>
<evidence type="ECO:0000259" key="1">
    <source>
        <dbReference type="Pfam" id="PF13439"/>
    </source>
</evidence>
<dbReference type="Gene3D" id="3.40.50.2000">
    <property type="entry name" value="Glycogen Phosphorylase B"/>
    <property type="match status" value="2"/>
</dbReference>
<dbReference type="Pfam" id="PF13439">
    <property type="entry name" value="Glyco_transf_4"/>
    <property type="match status" value="1"/>
</dbReference>
<comment type="caution">
    <text evidence="2">The sequence shown here is derived from an EMBL/GenBank/DDBJ whole genome shotgun (WGS) entry which is preliminary data.</text>
</comment>
<dbReference type="CDD" id="cd03801">
    <property type="entry name" value="GT4_PimA-like"/>
    <property type="match status" value="1"/>
</dbReference>
<dbReference type="PANTHER" id="PTHR45947:SF3">
    <property type="entry name" value="SULFOQUINOVOSYL TRANSFERASE SQD2"/>
    <property type="match status" value="1"/>
</dbReference>
<dbReference type="SUPFAM" id="SSF53756">
    <property type="entry name" value="UDP-Glycosyltransferase/glycogen phosphorylase"/>
    <property type="match status" value="1"/>
</dbReference>
<keyword evidence="3" id="KW-1185">Reference proteome</keyword>
<dbReference type="Pfam" id="PF13692">
    <property type="entry name" value="Glyco_trans_1_4"/>
    <property type="match status" value="1"/>
</dbReference>
<evidence type="ECO:0000313" key="2">
    <source>
        <dbReference type="EMBL" id="MDF0600033.1"/>
    </source>
</evidence>
<dbReference type="Proteomes" id="UP001220964">
    <property type="component" value="Unassembled WGS sequence"/>
</dbReference>
<accession>A0AAE3NLB8</accession>
<dbReference type="InterPro" id="IPR028098">
    <property type="entry name" value="Glyco_trans_4-like_N"/>
</dbReference>
<dbReference type="AlphaFoldDB" id="A0AAE3NLB8"/>
<dbReference type="GO" id="GO:0016757">
    <property type="term" value="F:glycosyltransferase activity"/>
    <property type="evidence" value="ECO:0007669"/>
    <property type="project" value="UniProtKB-ARBA"/>
</dbReference>
<reference evidence="2" key="1">
    <citation type="submission" date="2023-03" db="EMBL/GenBank/DDBJ databases">
        <title>Multiphase analysis and comparison of six strains from genera Psychromarinibacter, Lutimaribacter, and Maritimibacter, including a novel species: Psychromarinibacter sediminicola sp. nov.</title>
        <authorList>
            <person name="Wang Y.-H."/>
            <person name="Ye M.-Q."/>
            <person name="Du Z.-J."/>
        </authorList>
    </citation>
    <scope>NUCLEOTIDE SEQUENCE</scope>
    <source>
        <strain evidence="2">C21-152</strain>
    </source>
</reference>
<organism evidence="2 3">
    <name type="scientific">Psychromarinibacter sediminicola</name>
    <dbReference type="NCBI Taxonomy" id="3033385"/>
    <lineage>
        <taxon>Bacteria</taxon>
        <taxon>Pseudomonadati</taxon>
        <taxon>Pseudomonadota</taxon>
        <taxon>Alphaproteobacteria</taxon>
        <taxon>Rhodobacterales</taxon>
        <taxon>Paracoccaceae</taxon>
        <taxon>Psychromarinibacter</taxon>
    </lineage>
</organism>
<dbReference type="InterPro" id="IPR050194">
    <property type="entry name" value="Glycosyltransferase_grp1"/>
</dbReference>
<dbReference type="PANTHER" id="PTHR45947">
    <property type="entry name" value="SULFOQUINOVOSYL TRANSFERASE SQD2"/>
    <property type="match status" value="1"/>
</dbReference>
<protein>
    <submittedName>
        <fullName evidence="2">Glycosyltransferase family 4 protein</fullName>
    </submittedName>
</protein>
<sequence>MKIVQLCPYDMDRPGGVQRHVRDLAAWCRAQGHETRILCPPAPGGAPGTDEAVTRLGRSRMLRVHGTGFEIARAGRSELRRTAAALQDWGADVVHMHTPWTPMLVAQLWRALGLPTLATVHATLPAPDAKGPVDRYIRWSARRILPRCDAVAVPSEAPLEMLRRVIPNLSAELRAPAIDLSPWRMARAAGAARRPGLSLVFLGRLEPRKGLDVLLAAWPRIRAAMPGAHLTIAGDGPLRAEAEAARGDGVLIVSRPDDAAAQTLLAAADLLIAPAPYGESFGLILAEAMAAGALPVAAANPGYASVLTGDGVDLLVPPGDAGALADKVIALAEDPERRARLRDWATARAATFDVAAQGPAYLEIYRRIAGAA</sequence>
<proteinExistence type="predicted"/>
<gene>
    <name evidence="2" type="ORF">P1J78_04745</name>
</gene>
<feature type="domain" description="Glycosyltransferase subfamily 4-like N-terminal" evidence="1">
    <location>
        <begin position="14"/>
        <end position="164"/>
    </location>
</feature>
<dbReference type="RefSeq" id="WP_275566177.1">
    <property type="nucleotide sequence ID" value="NZ_JARGYC010000008.1"/>
</dbReference>
<dbReference type="EMBL" id="JARGYC010000008">
    <property type="protein sequence ID" value="MDF0600033.1"/>
    <property type="molecule type" value="Genomic_DNA"/>
</dbReference>
<evidence type="ECO:0000313" key="3">
    <source>
        <dbReference type="Proteomes" id="UP001220964"/>
    </source>
</evidence>